<protein>
    <submittedName>
        <fullName evidence="4">Fumarylacetoacetate hydrolase family protein</fullName>
    </submittedName>
</protein>
<evidence type="ECO:0000256" key="2">
    <source>
        <dbReference type="ARBA" id="ARBA00022723"/>
    </source>
</evidence>
<accession>A0ABP7EZ47</accession>
<evidence type="ECO:0000313" key="4">
    <source>
        <dbReference type="EMBL" id="GAA3724835.1"/>
    </source>
</evidence>
<dbReference type="GO" id="GO:0016787">
    <property type="term" value="F:hydrolase activity"/>
    <property type="evidence" value="ECO:0007669"/>
    <property type="project" value="UniProtKB-KW"/>
</dbReference>
<feature type="domain" description="Fumarylacetoacetase-like C-terminal" evidence="3">
    <location>
        <begin position="222"/>
        <end position="361"/>
    </location>
</feature>
<organism evidence="4 5">
    <name type="scientific">Sphingomonas cynarae</name>
    <dbReference type="NCBI Taxonomy" id="930197"/>
    <lineage>
        <taxon>Bacteria</taxon>
        <taxon>Pseudomonadati</taxon>
        <taxon>Pseudomonadota</taxon>
        <taxon>Alphaproteobacteria</taxon>
        <taxon>Sphingomonadales</taxon>
        <taxon>Sphingomonadaceae</taxon>
        <taxon>Sphingomonas</taxon>
    </lineage>
</organism>
<name>A0ABP7EZ47_9SPHN</name>
<gene>
    <name evidence="4" type="ORF">GCM10022268_36060</name>
</gene>
<evidence type="ECO:0000259" key="3">
    <source>
        <dbReference type="Pfam" id="PF01557"/>
    </source>
</evidence>
<sequence>MFLISETHHVTLIFDPADALGGDWRTGRWLGRIDFGDGPSPVMVVDGIVHDMSGIAPTVAALVAHSLPDVGTGRAVGDLAGLGLSVDGTPRLLSPIDLQCVKAAGVTFAVSALERVIEERARGDAGAAATVRERLEARVGGGLARVVPGTDEAAALKTALIDEGLWSQYLEVAIGPDAEIFTKAPVLATVGWGAPVGVRSDSTWNNPEPEVVLLVDTAGHPIGATLGNDVNLRDFEGRSALLLGKAKDNNASCSLGAFVRLFDDRFTMDDVRAAEVDLRIEGEDGYVLDGNSHMNQISRDPEELVRQALSEHQYPDGFVLFLGTLFAPTKDRDDVGRGFTHKVGDTVSIASPRLGRLVNPVTTSRDAAPWAFGVVALMRNLAGRGLLSAPAR</sequence>
<dbReference type="EMBL" id="BAABBF010000014">
    <property type="protein sequence ID" value="GAA3724835.1"/>
    <property type="molecule type" value="Genomic_DNA"/>
</dbReference>
<dbReference type="SUPFAM" id="SSF56529">
    <property type="entry name" value="FAH"/>
    <property type="match status" value="1"/>
</dbReference>
<dbReference type="Pfam" id="PF01557">
    <property type="entry name" value="FAA_hydrolase"/>
    <property type="match status" value="1"/>
</dbReference>
<keyword evidence="5" id="KW-1185">Reference proteome</keyword>
<keyword evidence="4" id="KW-0378">Hydrolase</keyword>
<comment type="similarity">
    <text evidence="1">Belongs to the FAH family.</text>
</comment>
<proteinExistence type="inferred from homology"/>
<keyword evidence="2" id="KW-0479">Metal-binding</keyword>
<dbReference type="Gene3D" id="3.90.850.10">
    <property type="entry name" value="Fumarylacetoacetase-like, C-terminal domain"/>
    <property type="match status" value="1"/>
</dbReference>
<dbReference type="Proteomes" id="UP001500523">
    <property type="component" value="Unassembled WGS sequence"/>
</dbReference>
<dbReference type="InterPro" id="IPR051121">
    <property type="entry name" value="FAH"/>
</dbReference>
<evidence type="ECO:0000313" key="5">
    <source>
        <dbReference type="Proteomes" id="UP001500523"/>
    </source>
</evidence>
<reference evidence="5" key="1">
    <citation type="journal article" date="2019" name="Int. J. Syst. Evol. Microbiol.">
        <title>The Global Catalogue of Microorganisms (GCM) 10K type strain sequencing project: providing services to taxonomists for standard genome sequencing and annotation.</title>
        <authorList>
            <consortium name="The Broad Institute Genomics Platform"/>
            <consortium name="The Broad Institute Genome Sequencing Center for Infectious Disease"/>
            <person name="Wu L."/>
            <person name="Ma J."/>
        </authorList>
    </citation>
    <scope>NUCLEOTIDE SEQUENCE [LARGE SCALE GENOMIC DNA]</scope>
    <source>
        <strain evidence="5">JCM 17498</strain>
    </source>
</reference>
<dbReference type="InterPro" id="IPR036663">
    <property type="entry name" value="Fumarylacetoacetase_C_sf"/>
</dbReference>
<dbReference type="PANTHER" id="PTHR42796">
    <property type="entry name" value="FUMARYLACETOACETATE HYDROLASE DOMAIN-CONTAINING PROTEIN 2A-RELATED"/>
    <property type="match status" value="1"/>
</dbReference>
<dbReference type="InterPro" id="IPR011234">
    <property type="entry name" value="Fumarylacetoacetase-like_C"/>
</dbReference>
<comment type="caution">
    <text evidence="4">The sequence shown here is derived from an EMBL/GenBank/DDBJ whole genome shotgun (WGS) entry which is preliminary data.</text>
</comment>
<evidence type="ECO:0000256" key="1">
    <source>
        <dbReference type="ARBA" id="ARBA00010211"/>
    </source>
</evidence>
<dbReference type="PANTHER" id="PTHR42796:SF7">
    <property type="entry name" value="2-DEHYDRO-3-DEOXY-D-ARABINONATE DEHYDRATASE"/>
    <property type="match status" value="1"/>
</dbReference>